<feature type="coiled-coil region" evidence="2">
    <location>
        <begin position="103"/>
        <end position="195"/>
    </location>
</feature>
<dbReference type="Proteomes" id="UP000241074">
    <property type="component" value="Chromosome"/>
</dbReference>
<dbReference type="EMBL" id="CP027860">
    <property type="protein sequence ID" value="AVP96746.1"/>
    <property type="molecule type" value="Genomic_DNA"/>
</dbReference>
<proteinExistence type="inferred from homology"/>
<protein>
    <recommendedName>
        <fullName evidence="6">PspA/IM30 family protein</fullName>
    </recommendedName>
</protein>
<name>A0A2P1PPI4_9GAMM</name>
<dbReference type="AlphaFoldDB" id="A0A2P1PPI4"/>
<accession>A0A2P1PPI4</accession>
<sequence>MQGSLLPAGAWGIGSSRTPDRAIPPDSMASGPGLWQHRASGKNLLSGAAMWNRLLNVFKGMFAMFVRDVEKKNPEALLELEQENLRKQISSYNSGLATHAGLAERLMSQVRKLETEEKELRAKTTAHLRAGNKQAAGQYALRLQTITRELAENRTQLEQAEATYQNLVKARDVAVNAARAKIESLKGAINDMRMKSAMAEMNEMAAGMIGNIGGSGDTLNRLHEMVEEERTKAAGRARVARDAIDMTEVNLKEAEMTALADQALADFAAAEGLSVESEDAAAAPAAPARNMGKSASESESSAS</sequence>
<keyword evidence="5" id="KW-1185">Reference proteome</keyword>
<dbReference type="InterPro" id="IPR007157">
    <property type="entry name" value="PspA_VIPP1"/>
</dbReference>
<feature type="region of interest" description="Disordered" evidence="3">
    <location>
        <begin position="1"/>
        <end position="28"/>
    </location>
</feature>
<evidence type="ECO:0000256" key="2">
    <source>
        <dbReference type="SAM" id="Coils"/>
    </source>
</evidence>
<evidence type="ECO:0008006" key="6">
    <source>
        <dbReference type="Google" id="ProtNLM"/>
    </source>
</evidence>
<feature type="region of interest" description="Disordered" evidence="3">
    <location>
        <begin position="276"/>
        <end position="303"/>
    </location>
</feature>
<reference evidence="4 5" key="1">
    <citation type="submission" date="2018-03" db="EMBL/GenBank/DDBJ databases">
        <title>Ahniella affigens gen. nov., sp. nov., a gammaproteobacterium isolated from sandy soil near a stream.</title>
        <authorList>
            <person name="Ko Y."/>
            <person name="Kim J.-H."/>
        </authorList>
    </citation>
    <scope>NUCLEOTIDE SEQUENCE [LARGE SCALE GENOMIC DNA]</scope>
    <source>
        <strain evidence="4 5">D13</strain>
    </source>
</reference>
<evidence type="ECO:0000313" key="5">
    <source>
        <dbReference type="Proteomes" id="UP000241074"/>
    </source>
</evidence>
<organism evidence="4 5">
    <name type="scientific">Ahniella affigens</name>
    <dbReference type="NCBI Taxonomy" id="2021234"/>
    <lineage>
        <taxon>Bacteria</taxon>
        <taxon>Pseudomonadati</taxon>
        <taxon>Pseudomonadota</taxon>
        <taxon>Gammaproteobacteria</taxon>
        <taxon>Lysobacterales</taxon>
        <taxon>Rhodanobacteraceae</taxon>
        <taxon>Ahniella</taxon>
    </lineage>
</organism>
<evidence type="ECO:0000256" key="3">
    <source>
        <dbReference type="SAM" id="MobiDB-lite"/>
    </source>
</evidence>
<evidence type="ECO:0000313" key="4">
    <source>
        <dbReference type="EMBL" id="AVP96746.1"/>
    </source>
</evidence>
<dbReference type="Pfam" id="PF04012">
    <property type="entry name" value="PspA_IM30"/>
    <property type="match status" value="1"/>
</dbReference>
<feature type="compositionally biased region" description="Low complexity" evidence="3">
    <location>
        <begin position="280"/>
        <end position="303"/>
    </location>
</feature>
<gene>
    <name evidence="4" type="ORF">C7S18_05830</name>
</gene>
<comment type="similarity">
    <text evidence="1">Belongs to the PspA/Vipp/IM30 family.</text>
</comment>
<dbReference type="OrthoDB" id="9779630at2"/>
<reference evidence="4 5" key="2">
    <citation type="submission" date="2018-03" db="EMBL/GenBank/DDBJ databases">
        <authorList>
            <person name="Keele B.F."/>
        </authorList>
    </citation>
    <scope>NUCLEOTIDE SEQUENCE [LARGE SCALE GENOMIC DNA]</scope>
    <source>
        <strain evidence="4 5">D13</strain>
    </source>
</reference>
<evidence type="ECO:0000256" key="1">
    <source>
        <dbReference type="ARBA" id="ARBA00043985"/>
    </source>
</evidence>
<dbReference type="KEGG" id="xba:C7S18_05830"/>
<keyword evidence="2" id="KW-0175">Coiled coil</keyword>